<dbReference type="Proteomes" id="UP000663838">
    <property type="component" value="Unassembled WGS sequence"/>
</dbReference>
<evidence type="ECO:0000313" key="5">
    <source>
        <dbReference type="Proteomes" id="UP000663838"/>
    </source>
</evidence>
<keyword evidence="6" id="KW-1185">Reference proteome</keyword>
<proteinExistence type="predicted"/>
<feature type="compositionally biased region" description="Acidic residues" evidence="1">
    <location>
        <begin position="1"/>
        <end position="12"/>
    </location>
</feature>
<comment type="caution">
    <text evidence="4">The sequence shown here is derived from an EMBL/GenBank/DDBJ whole genome shotgun (WGS) entry which is preliminary data.</text>
</comment>
<dbReference type="Proteomes" id="UP000663862">
    <property type="component" value="Unassembled WGS sequence"/>
</dbReference>
<gene>
    <name evidence="4" type="ORF">TOA249_LOCUS9078</name>
    <name evidence="3" type="ORF">TSG867_LOCUS10551</name>
    <name evidence="2" type="ORF">UJA718_LOCUS1960</name>
</gene>
<evidence type="ECO:0000313" key="2">
    <source>
        <dbReference type="EMBL" id="CAF4127032.1"/>
    </source>
</evidence>
<evidence type="ECO:0000256" key="1">
    <source>
        <dbReference type="SAM" id="MobiDB-lite"/>
    </source>
</evidence>
<dbReference type="AlphaFoldDB" id="A0A821AJW0"/>
<organism evidence="4 5">
    <name type="scientific">Rotaria socialis</name>
    <dbReference type="NCBI Taxonomy" id="392032"/>
    <lineage>
        <taxon>Eukaryota</taxon>
        <taxon>Metazoa</taxon>
        <taxon>Spiralia</taxon>
        <taxon>Gnathifera</taxon>
        <taxon>Rotifera</taxon>
        <taxon>Eurotatoria</taxon>
        <taxon>Bdelloidea</taxon>
        <taxon>Philodinida</taxon>
        <taxon>Philodinidae</taxon>
        <taxon>Rotaria</taxon>
    </lineage>
</organism>
<reference evidence="4" key="1">
    <citation type="submission" date="2021-02" db="EMBL/GenBank/DDBJ databases">
        <authorList>
            <person name="Nowell W R."/>
        </authorList>
    </citation>
    <scope>NUCLEOTIDE SEQUENCE</scope>
</reference>
<dbReference type="EMBL" id="CAJOBP010000125">
    <property type="protein sequence ID" value="CAF4127032.1"/>
    <property type="molecule type" value="Genomic_DNA"/>
</dbReference>
<evidence type="ECO:0000313" key="3">
    <source>
        <dbReference type="EMBL" id="CAF4366105.1"/>
    </source>
</evidence>
<dbReference type="Proteomes" id="UP000663873">
    <property type="component" value="Unassembled WGS sequence"/>
</dbReference>
<feature type="region of interest" description="Disordered" evidence="1">
    <location>
        <begin position="1"/>
        <end position="47"/>
    </location>
</feature>
<protein>
    <submittedName>
        <fullName evidence="4">Uncharacterized protein</fullName>
    </submittedName>
</protein>
<evidence type="ECO:0000313" key="4">
    <source>
        <dbReference type="EMBL" id="CAF4578088.1"/>
    </source>
</evidence>
<dbReference type="EMBL" id="CAJOBS010000443">
    <property type="protein sequence ID" value="CAF4578088.1"/>
    <property type="molecule type" value="Genomic_DNA"/>
</dbReference>
<accession>A0A821AJW0</accession>
<dbReference type="EMBL" id="CAJOBQ010000486">
    <property type="protein sequence ID" value="CAF4366105.1"/>
    <property type="molecule type" value="Genomic_DNA"/>
</dbReference>
<feature type="compositionally biased region" description="Low complexity" evidence="1">
    <location>
        <begin position="33"/>
        <end position="42"/>
    </location>
</feature>
<evidence type="ECO:0000313" key="6">
    <source>
        <dbReference type="Proteomes" id="UP000663873"/>
    </source>
</evidence>
<name>A0A821AJW0_9BILA</name>
<sequence>MFAVPEGDDDIDVSSPVETTEPITQLEPKRESPSSTTSPTVSAEKVDKNTITIQIPLSTTAATKQHRSRRGLFHRNTIHICDQILDRIGALPLVTSLR</sequence>